<proteinExistence type="inferred from homology"/>
<evidence type="ECO:0000256" key="4">
    <source>
        <dbReference type="ARBA" id="ARBA00022771"/>
    </source>
</evidence>
<evidence type="ECO:0000259" key="10">
    <source>
        <dbReference type="Pfam" id="PF00382"/>
    </source>
</evidence>
<comment type="similarity">
    <text evidence="2">Belongs to the TFIIB family.</text>
</comment>
<dbReference type="Proteomes" id="UP001498398">
    <property type="component" value="Unassembled WGS sequence"/>
</dbReference>
<evidence type="ECO:0000256" key="9">
    <source>
        <dbReference type="SAM" id="MobiDB-lite"/>
    </source>
</evidence>
<evidence type="ECO:0000256" key="8">
    <source>
        <dbReference type="ARBA" id="ARBA00023242"/>
    </source>
</evidence>
<feature type="compositionally biased region" description="Basic residues" evidence="9">
    <location>
        <begin position="370"/>
        <end position="379"/>
    </location>
</feature>
<feature type="domain" description="Transcription factor TFIIB cyclin-like" evidence="10">
    <location>
        <begin position="79"/>
        <end position="156"/>
    </location>
</feature>
<dbReference type="Gene3D" id="1.10.472.170">
    <property type="match status" value="1"/>
</dbReference>
<sequence>MTAKCKDCENATVWNEDAGSLICTSCGSLADPSQSVLTDQLDLSSSSQPSTLKTSFNWHLAGESKQAAWARNTLSIHGFINSLASSLSMSGLAPRASTLFDQAMRTGQFRWGTKAKLVAGACLSIAIRESKLPDSLRDIAILLQMDHVKLGRTLASVVSGLHLTLASNEPSEYLFMLQTHLVSTLQTPNEPSDLPSAARTELKRISVQTAIETSRSLSELLPRFYGRDFARLPPAPAACAIFILCLEAEARTSLSRLGDIAAFFANRCHIGKGLVMNHYKLVQDEVAKWIEEVEWLRSYTKTGSRAKVSKREIVARGLKEVILWKDEIWVKRLESLRPIAPLDTDDEGDAETADDELENGPTDDLEPKPQHRPLKKRRLNPHLRDATQFLVEPFSGPLPVLLSADSPASSNSQTKTAHLPLTSYLLSAPTSVITLQHLPTRLQLLSAARGGEAAILDEELFAPGELEAMERSEQETMELERMWRSDGTWEYIEDKKKKGKRHPVRNEKDVFRLGSTKINREALAMFMDNDYEKSEFLGLEYAFEDSDGKEDGESPVSGINSRSLVVGDEEVVDDWRPLSP</sequence>
<comment type="caution">
    <text evidence="11">The sequence shown here is derived from an EMBL/GenBank/DDBJ whole genome shotgun (WGS) entry which is preliminary data.</text>
</comment>
<feature type="compositionally biased region" description="Acidic residues" evidence="9">
    <location>
        <begin position="343"/>
        <end position="364"/>
    </location>
</feature>
<gene>
    <name evidence="11" type="ORF">VKT23_004118</name>
</gene>
<dbReference type="PANTHER" id="PTHR11618:SF4">
    <property type="entry name" value="TRANSCRIPTION FACTOR IIIB 90 KDA SUBUNIT"/>
    <property type="match status" value="1"/>
</dbReference>
<comment type="subcellular location">
    <subcellularLocation>
        <location evidence="1">Nucleus</location>
    </subcellularLocation>
</comment>
<accession>A0ABR1JTB4</accession>
<dbReference type="InterPro" id="IPR013150">
    <property type="entry name" value="TFIIB_cyclin"/>
</dbReference>
<dbReference type="Pfam" id="PF00382">
    <property type="entry name" value="TFIIB"/>
    <property type="match status" value="1"/>
</dbReference>
<protein>
    <recommendedName>
        <fullName evidence="10">Transcription factor TFIIB cyclin-like domain-containing protein</fullName>
    </recommendedName>
</protein>
<evidence type="ECO:0000256" key="1">
    <source>
        <dbReference type="ARBA" id="ARBA00004123"/>
    </source>
</evidence>
<evidence type="ECO:0000256" key="7">
    <source>
        <dbReference type="ARBA" id="ARBA00023163"/>
    </source>
</evidence>
<keyword evidence="3" id="KW-0479">Metal-binding</keyword>
<name>A0ABR1JTB4_9AGAR</name>
<dbReference type="SUPFAM" id="SSF47954">
    <property type="entry name" value="Cyclin-like"/>
    <property type="match status" value="1"/>
</dbReference>
<dbReference type="EMBL" id="JBANRG010000004">
    <property type="protein sequence ID" value="KAK7467056.1"/>
    <property type="molecule type" value="Genomic_DNA"/>
</dbReference>
<organism evidence="11 12">
    <name type="scientific">Marasmiellus scandens</name>
    <dbReference type="NCBI Taxonomy" id="2682957"/>
    <lineage>
        <taxon>Eukaryota</taxon>
        <taxon>Fungi</taxon>
        <taxon>Dikarya</taxon>
        <taxon>Basidiomycota</taxon>
        <taxon>Agaricomycotina</taxon>
        <taxon>Agaricomycetes</taxon>
        <taxon>Agaricomycetidae</taxon>
        <taxon>Agaricales</taxon>
        <taxon>Marasmiineae</taxon>
        <taxon>Omphalotaceae</taxon>
        <taxon>Marasmiellus</taxon>
    </lineage>
</organism>
<keyword evidence="5" id="KW-0862">Zinc</keyword>
<keyword evidence="7" id="KW-0804">Transcription</keyword>
<feature type="region of interest" description="Disordered" evidence="9">
    <location>
        <begin position="341"/>
        <end position="379"/>
    </location>
</feature>
<reference evidence="11 12" key="1">
    <citation type="submission" date="2024-01" db="EMBL/GenBank/DDBJ databases">
        <title>A draft genome for the cacao thread blight pathogen Marasmiellus scandens.</title>
        <authorList>
            <person name="Baruah I.K."/>
            <person name="Leung J."/>
            <person name="Bukari Y."/>
            <person name="Amoako-Attah I."/>
            <person name="Meinhardt L.W."/>
            <person name="Bailey B.A."/>
            <person name="Cohen S.P."/>
        </authorList>
    </citation>
    <scope>NUCLEOTIDE SEQUENCE [LARGE SCALE GENOMIC DNA]</scope>
    <source>
        <strain evidence="11 12">GH-19</strain>
    </source>
</reference>
<dbReference type="PANTHER" id="PTHR11618">
    <property type="entry name" value="TRANSCRIPTION INITIATION FACTOR IIB-RELATED"/>
    <property type="match status" value="1"/>
</dbReference>
<evidence type="ECO:0000313" key="11">
    <source>
        <dbReference type="EMBL" id="KAK7467056.1"/>
    </source>
</evidence>
<evidence type="ECO:0000256" key="5">
    <source>
        <dbReference type="ARBA" id="ARBA00022833"/>
    </source>
</evidence>
<dbReference type="InterPro" id="IPR036915">
    <property type="entry name" value="Cyclin-like_sf"/>
</dbReference>
<keyword evidence="6" id="KW-0805">Transcription regulation</keyword>
<keyword evidence="4" id="KW-0863">Zinc-finger</keyword>
<evidence type="ECO:0000256" key="3">
    <source>
        <dbReference type="ARBA" id="ARBA00022723"/>
    </source>
</evidence>
<evidence type="ECO:0000313" key="12">
    <source>
        <dbReference type="Proteomes" id="UP001498398"/>
    </source>
</evidence>
<dbReference type="CDD" id="cd00043">
    <property type="entry name" value="CYCLIN_SF"/>
    <property type="match status" value="1"/>
</dbReference>
<dbReference type="InterPro" id="IPR000812">
    <property type="entry name" value="TFIIB"/>
</dbReference>
<evidence type="ECO:0000256" key="2">
    <source>
        <dbReference type="ARBA" id="ARBA00010857"/>
    </source>
</evidence>
<keyword evidence="8" id="KW-0539">Nucleus</keyword>
<keyword evidence="12" id="KW-1185">Reference proteome</keyword>
<evidence type="ECO:0000256" key="6">
    <source>
        <dbReference type="ARBA" id="ARBA00023015"/>
    </source>
</evidence>